<dbReference type="Pfam" id="PF00309">
    <property type="entry name" value="Sigma54_AID"/>
    <property type="match status" value="1"/>
</dbReference>
<dbReference type="GO" id="GO:0016779">
    <property type="term" value="F:nucleotidyltransferase activity"/>
    <property type="evidence" value="ECO:0007669"/>
    <property type="project" value="UniProtKB-KW"/>
</dbReference>
<evidence type="ECO:0000256" key="1">
    <source>
        <dbReference type="ARBA" id="ARBA00008798"/>
    </source>
</evidence>
<dbReference type="InterPro" id="IPR007634">
    <property type="entry name" value="RNA_pol_sigma_54_DNA-bd"/>
</dbReference>
<dbReference type="PANTHER" id="PTHR32248:SF4">
    <property type="entry name" value="RNA POLYMERASE SIGMA-54 FACTOR"/>
    <property type="match status" value="1"/>
</dbReference>
<evidence type="ECO:0000256" key="9">
    <source>
        <dbReference type="PIRNR" id="PIRNR000774"/>
    </source>
</evidence>
<dbReference type="GO" id="GO:0006352">
    <property type="term" value="P:DNA-templated transcription initiation"/>
    <property type="evidence" value="ECO:0007669"/>
    <property type="project" value="InterPro"/>
</dbReference>
<reference evidence="13" key="1">
    <citation type="submission" date="2023-01" db="EMBL/GenBank/DDBJ databases">
        <title>The genome sequence of Kordiimonadaceae bacterium 6D33.</title>
        <authorList>
            <person name="Liu Y."/>
        </authorList>
    </citation>
    <scope>NUCLEOTIDE SEQUENCE</scope>
    <source>
        <strain evidence="13">6D33</strain>
    </source>
</reference>
<dbReference type="InterPro" id="IPR007046">
    <property type="entry name" value="RNA_pol_sigma_54_core-bd"/>
</dbReference>
<dbReference type="InterPro" id="IPR000394">
    <property type="entry name" value="RNA_pol_sigma_54"/>
</dbReference>
<evidence type="ECO:0000313" key="13">
    <source>
        <dbReference type="EMBL" id="WCL54516.1"/>
    </source>
</evidence>
<dbReference type="NCBIfam" id="NF009118">
    <property type="entry name" value="PRK12469.1"/>
    <property type="match status" value="1"/>
</dbReference>
<dbReference type="GO" id="GO:0000428">
    <property type="term" value="C:DNA-directed RNA polymerase complex"/>
    <property type="evidence" value="ECO:0007669"/>
    <property type="project" value="UniProtKB-KW"/>
</dbReference>
<dbReference type="AlphaFoldDB" id="A0AAE9XTG9"/>
<keyword evidence="8 9" id="KW-0804">Transcription</keyword>
<dbReference type="NCBIfam" id="TIGR02395">
    <property type="entry name" value="rpoN_sigma"/>
    <property type="match status" value="1"/>
</dbReference>
<evidence type="ECO:0000256" key="8">
    <source>
        <dbReference type="ARBA" id="ARBA00023163"/>
    </source>
</evidence>
<evidence type="ECO:0000256" key="10">
    <source>
        <dbReference type="SAM" id="MobiDB-lite"/>
    </source>
</evidence>
<keyword evidence="3 9" id="KW-0808">Transferase</keyword>
<evidence type="ECO:0000256" key="7">
    <source>
        <dbReference type="ARBA" id="ARBA00023125"/>
    </source>
</evidence>
<keyword evidence="14" id="KW-1185">Reference proteome</keyword>
<dbReference type="GO" id="GO:0001216">
    <property type="term" value="F:DNA-binding transcription activator activity"/>
    <property type="evidence" value="ECO:0007669"/>
    <property type="project" value="InterPro"/>
</dbReference>
<keyword evidence="5 9" id="KW-0805">Transcription regulation</keyword>
<dbReference type="InterPro" id="IPR038709">
    <property type="entry name" value="RpoN_core-bd_sf"/>
</dbReference>
<keyword evidence="7 9" id="KW-0238">DNA-binding</keyword>
<gene>
    <name evidence="13" type="primary">rpoN</name>
    <name evidence="13" type="ORF">PH603_01935</name>
</gene>
<dbReference type="PANTHER" id="PTHR32248">
    <property type="entry name" value="RNA POLYMERASE SIGMA-54 FACTOR"/>
    <property type="match status" value="1"/>
</dbReference>
<keyword evidence="4 9" id="KW-0548">Nucleotidyltransferase</keyword>
<dbReference type="NCBIfam" id="NF004596">
    <property type="entry name" value="PRK05932.1-3"/>
    <property type="match status" value="1"/>
</dbReference>
<dbReference type="PIRSF" id="PIRSF000774">
    <property type="entry name" value="RpoN"/>
    <property type="match status" value="1"/>
</dbReference>
<dbReference type="Gene3D" id="1.10.10.60">
    <property type="entry name" value="Homeodomain-like"/>
    <property type="match status" value="1"/>
</dbReference>
<dbReference type="EMBL" id="CP116805">
    <property type="protein sequence ID" value="WCL54516.1"/>
    <property type="molecule type" value="Genomic_DNA"/>
</dbReference>
<evidence type="ECO:0000256" key="4">
    <source>
        <dbReference type="ARBA" id="ARBA00022695"/>
    </source>
</evidence>
<feature type="domain" description="RNA polymerase sigma factor 54 core-binding" evidence="12">
    <location>
        <begin position="169"/>
        <end position="356"/>
    </location>
</feature>
<dbReference type="PROSITE" id="PS00717">
    <property type="entry name" value="SIGMA54_1"/>
    <property type="match status" value="1"/>
</dbReference>
<dbReference type="Gene3D" id="1.10.10.1330">
    <property type="entry name" value="RNA polymerase sigma-54 factor, core-binding domain"/>
    <property type="match status" value="1"/>
</dbReference>
<evidence type="ECO:0000313" key="14">
    <source>
        <dbReference type="Proteomes" id="UP001217500"/>
    </source>
</evidence>
<feature type="domain" description="RNA polymerase sigma factor 54 DNA-binding" evidence="11">
    <location>
        <begin position="372"/>
        <end position="531"/>
    </location>
</feature>
<dbReference type="Pfam" id="PF04552">
    <property type="entry name" value="Sigma54_DBD"/>
    <property type="match status" value="1"/>
</dbReference>
<feature type="region of interest" description="Disordered" evidence="10">
    <location>
        <begin position="50"/>
        <end position="77"/>
    </location>
</feature>
<evidence type="ECO:0000259" key="12">
    <source>
        <dbReference type="Pfam" id="PF04963"/>
    </source>
</evidence>
<sequence length="535" mass="58160">MALTPRLDLRQSQQLVMTPQLQQAIKLLQLSNLELGEFVEQEVERNPILEIGEPGGDVPGEMETGEGGGTASDEGLRDFSDDTFRDGRDDYGDAQEGGLIATDRGLETGIDNTAGSDSALDADYGDNVFNGDAVSDRVSAASDAPSGLSYDGAGAVRGAGGVGDDRGLDQTLEAGESLHDFLTHQMLVAVHAPADRMLAAHLIDLVNEAGYIDAAEVTDAAERLDCAEEDVDRVLGILQTFEPVGVFARTLGECLALQLKDLDRFDPCMQALVAHLDLLARGDLAALKRICGVDQEDLTDMIQEIRALNPKPGFAFGHEDVQAVVPDIFVSKAKTGEWVVELNSDTLPRVLVNSSYVAELSETASGEKEAKAFISECVSNANWLVKALDQRARTILKVATALVKKQDMFFEYGVRYLKPLTLKDIADEIDMHESTVSRVTSNKFLACPRGLFELKYFFTSSISATAGGDSHSAESVKFRIKELIDAEDPKKILSDDTIVDIMKREGVDIARRTVAKYREAMKIPSSVQRRRLKSI</sequence>
<proteinExistence type="inferred from homology"/>
<evidence type="ECO:0000256" key="2">
    <source>
        <dbReference type="ARBA" id="ARBA00022478"/>
    </source>
</evidence>
<protein>
    <recommendedName>
        <fullName evidence="9">RNA polymerase sigma-54 factor</fullName>
    </recommendedName>
</protein>
<dbReference type="KEGG" id="gso:PH603_01935"/>
<evidence type="ECO:0000256" key="6">
    <source>
        <dbReference type="ARBA" id="ARBA00023082"/>
    </source>
</evidence>
<dbReference type="Pfam" id="PF04963">
    <property type="entry name" value="Sigma54_CBD"/>
    <property type="match status" value="1"/>
</dbReference>
<evidence type="ECO:0000256" key="3">
    <source>
        <dbReference type="ARBA" id="ARBA00022679"/>
    </source>
</evidence>
<accession>A0AAE9XTG9</accession>
<comment type="similarity">
    <text evidence="1 9">Belongs to the sigma-54 factor family.</text>
</comment>
<dbReference type="PROSITE" id="PS00718">
    <property type="entry name" value="SIGMA54_2"/>
    <property type="match status" value="1"/>
</dbReference>
<name>A0AAE9XTG9_9PROT</name>
<evidence type="ECO:0000259" key="11">
    <source>
        <dbReference type="Pfam" id="PF04552"/>
    </source>
</evidence>
<comment type="function">
    <text evidence="9">Sigma factors are initiation factors that promote the attachment of RNA polymerase to specific initiation sites and are then released.</text>
</comment>
<keyword evidence="6 9" id="KW-0731">Sigma factor</keyword>
<dbReference type="Proteomes" id="UP001217500">
    <property type="component" value="Chromosome"/>
</dbReference>
<dbReference type="RefSeq" id="WP_289504235.1">
    <property type="nucleotide sequence ID" value="NZ_CP116805.1"/>
</dbReference>
<dbReference type="GO" id="GO:0016987">
    <property type="term" value="F:sigma factor activity"/>
    <property type="evidence" value="ECO:0007669"/>
    <property type="project" value="UniProtKB-KW"/>
</dbReference>
<dbReference type="PROSITE" id="PS50044">
    <property type="entry name" value="SIGMA54_3"/>
    <property type="match status" value="1"/>
</dbReference>
<organism evidence="13 14">
    <name type="scientific">Gimibacter soli</name>
    <dbReference type="NCBI Taxonomy" id="3024400"/>
    <lineage>
        <taxon>Bacteria</taxon>
        <taxon>Pseudomonadati</taxon>
        <taxon>Pseudomonadota</taxon>
        <taxon>Alphaproteobacteria</taxon>
        <taxon>Kordiimonadales</taxon>
        <taxon>Temperatibacteraceae</taxon>
        <taxon>Gimibacter</taxon>
    </lineage>
</organism>
<keyword evidence="2 9" id="KW-0240">DNA-directed RNA polymerase</keyword>
<dbReference type="GO" id="GO:0003677">
    <property type="term" value="F:DNA binding"/>
    <property type="evidence" value="ECO:0007669"/>
    <property type="project" value="UniProtKB-KW"/>
</dbReference>
<dbReference type="PRINTS" id="PR00045">
    <property type="entry name" value="SIGMA54FCT"/>
</dbReference>
<evidence type="ECO:0000256" key="5">
    <source>
        <dbReference type="ARBA" id="ARBA00023015"/>
    </source>
</evidence>